<dbReference type="PANTHER" id="PTHR33048:SF47">
    <property type="entry name" value="INTEGRAL MEMBRANE PROTEIN-RELATED"/>
    <property type="match status" value="1"/>
</dbReference>
<dbReference type="OrthoDB" id="61113at2759"/>
<sequence>MNGLPDNSNLPHVNKPETITGVSVTFLIISTIAVSLRLFVRVRERILGLDDLFVVFALLIIAVGTILTCFMPDSGMGKHFWTLNHHMIIEYFKHVWATNVTYSASATFIKLSVLYQYLRFFDFQLRTARRLTWWLFGTIAAWGIAFNLLALFSCTPIRKNWDWEIKGHCIAWGSKDPDVFFETWAAHNATNMLLDILVLLLPVPFLRELRLQGKSKAGLIGVFVLGWIVVAMSIGRQVTLSTNRAGTVPILDMTYHTPPIYLFSVLEINLAIMCASIPIFWPLVSSIAANKILVVNEVEI</sequence>
<evidence type="ECO:0000256" key="6">
    <source>
        <dbReference type="SAM" id="Phobius"/>
    </source>
</evidence>
<dbReference type="EMBL" id="ML978078">
    <property type="protein sequence ID" value="KAF2009687.1"/>
    <property type="molecule type" value="Genomic_DNA"/>
</dbReference>
<feature type="transmembrane region" description="Helical" evidence="6">
    <location>
        <begin position="260"/>
        <end position="284"/>
    </location>
</feature>
<dbReference type="Pfam" id="PF20684">
    <property type="entry name" value="Fung_rhodopsin"/>
    <property type="match status" value="1"/>
</dbReference>
<feature type="transmembrane region" description="Helical" evidence="6">
    <location>
        <begin position="20"/>
        <end position="40"/>
    </location>
</feature>
<protein>
    <recommendedName>
        <fullName evidence="7">Rhodopsin domain-containing protein</fullName>
    </recommendedName>
</protein>
<feature type="transmembrane region" description="Helical" evidence="6">
    <location>
        <begin position="91"/>
        <end position="111"/>
    </location>
</feature>
<keyword evidence="9" id="KW-1185">Reference proteome</keyword>
<feature type="transmembrane region" description="Helical" evidence="6">
    <location>
        <begin position="218"/>
        <end position="240"/>
    </location>
</feature>
<accession>A0A6A5XA89</accession>
<comment type="similarity">
    <text evidence="5">Belongs to the SAT4 family.</text>
</comment>
<evidence type="ECO:0000313" key="9">
    <source>
        <dbReference type="Proteomes" id="UP000799778"/>
    </source>
</evidence>
<gene>
    <name evidence="8" type="ORF">BU24DRAFT_358434</name>
</gene>
<keyword evidence="4 6" id="KW-0472">Membrane</keyword>
<dbReference type="GeneID" id="54281391"/>
<evidence type="ECO:0000313" key="8">
    <source>
        <dbReference type="EMBL" id="KAF2009687.1"/>
    </source>
</evidence>
<evidence type="ECO:0000256" key="3">
    <source>
        <dbReference type="ARBA" id="ARBA00022989"/>
    </source>
</evidence>
<dbReference type="PANTHER" id="PTHR33048">
    <property type="entry name" value="PTH11-LIKE INTEGRAL MEMBRANE PROTEIN (AFU_ORTHOLOGUE AFUA_5G11245)"/>
    <property type="match status" value="1"/>
</dbReference>
<dbReference type="GO" id="GO:0016020">
    <property type="term" value="C:membrane"/>
    <property type="evidence" value="ECO:0007669"/>
    <property type="project" value="UniProtKB-SubCell"/>
</dbReference>
<dbReference type="AlphaFoldDB" id="A0A6A5XA89"/>
<proteinExistence type="inferred from homology"/>
<evidence type="ECO:0000259" key="7">
    <source>
        <dbReference type="Pfam" id="PF20684"/>
    </source>
</evidence>
<dbReference type="RefSeq" id="XP_033378026.1">
    <property type="nucleotide sequence ID" value="XM_033523994.1"/>
</dbReference>
<evidence type="ECO:0000256" key="4">
    <source>
        <dbReference type="ARBA" id="ARBA00023136"/>
    </source>
</evidence>
<feature type="transmembrane region" description="Helical" evidence="6">
    <location>
        <begin position="52"/>
        <end position="71"/>
    </location>
</feature>
<keyword evidence="2 6" id="KW-0812">Transmembrane</keyword>
<feature type="non-terminal residue" evidence="8">
    <location>
        <position position="300"/>
    </location>
</feature>
<comment type="subcellular location">
    <subcellularLocation>
        <location evidence="1">Membrane</location>
        <topology evidence="1">Multi-pass membrane protein</topology>
    </subcellularLocation>
</comment>
<dbReference type="InterPro" id="IPR049326">
    <property type="entry name" value="Rhodopsin_dom_fungi"/>
</dbReference>
<feature type="transmembrane region" description="Helical" evidence="6">
    <location>
        <begin position="131"/>
        <end position="152"/>
    </location>
</feature>
<reference evidence="8" key="1">
    <citation type="journal article" date="2020" name="Stud. Mycol.">
        <title>101 Dothideomycetes genomes: a test case for predicting lifestyles and emergence of pathogens.</title>
        <authorList>
            <person name="Haridas S."/>
            <person name="Albert R."/>
            <person name="Binder M."/>
            <person name="Bloem J."/>
            <person name="Labutti K."/>
            <person name="Salamov A."/>
            <person name="Andreopoulos B."/>
            <person name="Baker S."/>
            <person name="Barry K."/>
            <person name="Bills G."/>
            <person name="Bluhm B."/>
            <person name="Cannon C."/>
            <person name="Castanera R."/>
            <person name="Culley D."/>
            <person name="Daum C."/>
            <person name="Ezra D."/>
            <person name="Gonzalez J."/>
            <person name="Henrissat B."/>
            <person name="Kuo A."/>
            <person name="Liang C."/>
            <person name="Lipzen A."/>
            <person name="Lutzoni F."/>
            <person name="Magnuson J."/>
            <person name="Mondo S."/>
            <person name="Nolan M."/>
            <person name="Ohm R."/>
            <person name="Pangilinan J."/>
            <person name="Park H.-J."/>
            <person name="Ramirez L."/>
            <person name="Alfaro M."/>
            <person name="Sun H."/>
            <person name="Tritt A."/>
            <person name="Yoshinaga Y."/>
            <person name="Zwiers L.-H."/>
            <person name="Turgeon B."/>
            <person name="Goodwin S."/>
            <person name="Spatafora J."/>
            <person name="Crous P."/>
            <person name="Grigoriev I."/>
        </authorList>
    </citation>
    <scope>NUCLEOTIDE SEQUENCE</scope>
    <source>
        <strain evidence="8">CBS 175.79</strain>
    </source>
</reference>
<evidence type="ECO:0000256" key="5">
    <source>
        <dbReference type="ARBA" id="ARBA00038359"/>
    </source>
</evidence>
<evidence type="ECO:0000256" key="2">
    <source>
        <dbReference type="ARBA" id="ARBA00022692"/>
    </source>
</evidence>
<name>A0A6A5XA89_9PLEO</name>
<feature type="domain" description="Rhodopsin" evidence="7">
    <location>
        <begin position="36"/>
        <end position="285"/>
    </location>
</feature>
<feature type="transmembrane region" description="Helical" evidence="6">
    <location>
        <begin position="184"/>
        <end position="206"/>
    </location>
</feature>
<evidence type="ECO:0000256" key="1">
    <source>
        <dbReference type="ARBA" id="ARBA00004141"/>
    </source>
</evidence>
<dbReference type="InterPro" id="IPR052337">
    <property type="entry name" value="SAT4-like"/>
</dbReference>
<organism evidence="8 9">
    <name type="scientific">Aaosphaeria arxii CBS 175.79</name>
    <dbReference type="NCBI Taxonomy" id="1450172"/>
    <lineage>
        <taxon>Eukaryota</taxon>
        <taxon>Fungi</taxon>
        <taxon>Dikarya</taxon>
        <taxon>Ascomycota</taxon>
        <taxon>Pezizomycotina</taxon>
        <taxon>Dothideomycetes</taxon>
        <taxon>Pleosporomycetidae</taxon>
        <taxon>Pleosporales</taxon>
        <taxon>Pleosporales incertae sedis</taxon>
        <taxon>Aaosphaeria</taxon>
    </lineage>
</organism>
<keyword evidence="3 6" id="KW-1133">Transmembrane helix</keyword>
<dbReference type="Proteomes" id="UP000799778">
    <property type="component" value="Unassembled WGS sequence"/>
</dbReference>